<proteinExistence type="predicted"/>
<evidence type="ECO:0000313" key="1">
    <source>
        <dbReference type="EMBL" id="KAJ3515648.1"/>
    </source>
</evidence>
<organism evidence="1 2">
    <name type="scientific">Agrocybe chaxingu</name>
    <dbReference type="NCBI Taxonomy" id="84603"/>
    <lineage>
        <taxon>Eukaryota</taxon>
        <taxon>Fungi</taxon>
        <taxon>Dikarya</taxon>
        <taxon>Basidiomycota</taxon>
        <taxon>Agaricomycotina</taxon>
        <taxon>Agaricomycetes</taxon>
        <taxon>Agaricomycetidae</taxon>
        <taxon>Agaricales</taxon>
        <taxon>Agaricineae</taxon>
        <taxon>Strophariaceae</taxon>
        <taxon>Agrocybe</taxon>
    </lineage>
</organism>
<name>A0A9W8MZN4_9AGAR</name>
<reference evidence="1" key="1">
    <citation type="submission" date="2022-07" db="EMBL/GenBank/DDBJ databases">
        <title>Genome Sequence of Agrocybe chaxingu.</title>
        <authorList>
            <person name="Buettner E."/>
        </authorList>
    </citation>
    <scope>NUCLEOTIDE SEQUENCE</scope>
    <source>
        <strain evidence="1">MP-N11</strain>
    </source>
</reference>
<accession>A0A9W8MZN4</accession>
<dbReference type="EMBL" id="JANKHO010000086">
    <property type="protein sequence ID" value="KAJ3515648.1"/>
    <property type="molecule type" value="Genomic_DNA"/>
</dbReference>
<gene>
    <name evidence="1" type="ORF">NLJ89_g1616</name>
</gene>
<keyword evidence="2" id="KW-1185">Reference proteome</keyword>
<evidence type="ECO:0000313" key="2">
    <source>
        <dbReference type="Proteomes" id="UP001148786"/>
    </source>
</evidence>
<dbReference type="AlphaFoldDB" id="A0A9W8MZN4"/>
<protein>
    <submittedName>
        <fullName evidence="1">Uncharacterized protein</fullName>
    </submittedName>
</protein>
<dbReference type="Proteomes" id="UP001148786">
    <property type="component" value="Unassembled WGS sequence"/>
</dbReference>
<comment type="caution">
    <text evidence="1">The sequence shown here is derived from an EMBL/GenBank/DDBJ whole genome shotgun (WGS) entry which is preliminary data.</text>
</comment>
<sequence length="150" mass="17477">MLPVDLAEPPTTRPFARLGFKPNRRRTTSIVIQVAVGRRITERTWTVGIEQWNTDAEDTHRNPDACYSGRLILKFARTPDELKKLFKEVRMYQLLHTDLDLAGVTVFPWGVYDFSDDEEKLIGLFLQDGGETLYHYLHEAPKNKVFLERR</sequence>